<gene>
    <name evidence="2" type="ORF">H4Q31_00565</name>
</gene>
<proteinExistence type="predicted"/>
<dbReference type="CDD" id="cd02440">
    <property type="entry name" value="AdoMet_MTases"/>
    <property type="match status" value="1"/>
</dbReference>
<dbReference type="AlphaFoldDB" id="A0A841T8R4"/>
<dbReference type="PANTHER" id="PTHR45036">
    <property type="entry name" value="METHYLTRANSFERASE LIKE 7B"/>
    <property type="match status" value="1"/>
</dbReference>
<dbReference type="GO" id="GO:0032259">
    <property type="term" value="P:methylation"/>
    <property type="evidence" value="ECO:0007669"/>
    <property type="project" value="UniProtKB-KW"/>
</dbReference>
<evidence type="ECO:0000313" key="2">
    <source>
        <dbReference type="EMBL" id="MBB6675818.1"/>
    </source>
</evidence>
<dbReference type="InterPro" id="IPR029063">
    <property type="entry name" value="SAM-dependent_MTases_sf"/>
</dbReference>
<sequence>MGEWFARIYDSFMYPLERHRLRSIRQKLISGASGIVLEIGAGTGVNYPFYRNASQVIATEPQQSMLDQSRLRTQQSKVPIDVRLADAQALPFADHTFDTVVCTLALCTIPDPIQALREVRRVCKPDAKVLLLEHVRLDRPLLGRLQDVLTPVWKRLCDGCHLNRDPVKMLRAAGFEIVRCESCYKGLFLEIEARKC</sequence>
<dbReference type="RefSeq" id="WP_185177127.1">
    <property type="nucleotide sequence ID" value="NZ_CBCSEP010000025.1"/>
</dbReference>
<feature type="domain" description="Methyltransferase type 11" evidence="1">
    <location>
        <begin position="37"/>
        <end position="130"/>
    </location>
</feature>
<dbReference type="EMBL" id="JACJVN010000005">
    <property type="protein sequence ID" value="MBB6675818.1"/>
    <property type="molecule type" value="Genomic_DNA"/>
</dbReference>
<dbReference type="Proteomes" id="UP000574133">
    <property type="component" value="Unassembled WGS sequence"/>
</dbReference>
<dbReference type="InterPro" id="IPR013216">
    <property type="entry name" value="Methyltransf_11"/>
</dbReference>
<dbReference type="SUPFAM" id="SSF53335">
    <property type="entry name" value="S-adenosyl-L-methionine-dependent methyltransferases"/>
    <property type="match status" value="1"/>
</dbReference>
<dbReference type="PANTHER" id="PTHR45036:SF1">
    <property type="entry name" value="METHYLTRANSFERASE LIKE 7A"/>
    <property type="match status" value="1"/>
</dbReference>
<protein>
    <submittedName>
        <fullName evidence="2">Methyltransferase domain-containing protein</fullName>
    </submittedName>
</protein>
<dbReference type="InterPro" id="IPR052356">
    <property type="entry name" value="Thiol_S-MT"/>
</dbReference>
<dbReference type="GO" id="GO:0008757">
    <property type="term" value="F:S-adenosylmethionine-dependent methyltransferase activity"/>
    <property type="evidence" value="ECO:0007669"/>
    <property type="project" value="InterPro"/>
</dbReference>
<dbReference type="Pfam" id="PF08241">
    <property type="entry name" value="Methyltransf_11"/>
    <property type="match status" value="1"/>
</dbReference>
<comment type="caution">
    <text evidence="2">The sequence shown here is derived from an EMBL/GenBank/DDBJ whole genome shotgun (WGS) entry which is preliminary data.</text>
</comment>
<keyword evidence="3" id="KW-1185">Reference proteome</keyword>
<dbReference type="Gene3D" id="3.40.50.150">
    <property type="entry name" value="Vaccinia Virus protein VP39"/>
    <property type="match status" value="1"/>
</dbReference>
<keyword evidence="2" id="KW-0489">Methyltransferase</keyword>
<keyword evidence="2" id="KW-0808">Transferase</keyword>
<organism evidence="2 3">
    <name type="scientific">Cohnella lubricantis</name>
    <dbReference type="NCBI Taxonomy" id="2163172"/>
    <lineage>
        <taxon>Bacteria</taxon>
        <taxon>Bacillati</taxon>
        <taxon>Bacillota</taxon>
        <taxon>Bacilli</taxon>
        <taxon>Bacillales</taxon>
        <taxon>Paenibacillaceae</taxon>
        <taxon>Cohnella</taxon>
    </lineage>
</organism>
<accession>A0A841T8R4</accession>
<evidence type="ECO:0000313" key="3">
    <source>
        <dbReference type="Proteomes" id="UP000574133"/>
    </source>
</evidence>
<evidence type="ECO:0000259" key="1">
    <source>
        <dbReference type="Pfam" id="PF08241"/>
    </source>
</evidence>
<name>A0A841T8R4_9BACL</name>
<reference evidence="2 3" key="1">
    <citation type="submission" date="2020-08" db="EMBL/GenBank/DDBJ databases">
        <title>Cohnella phylogeny.</title>
        <authorList>
            <person name="Dunlap C."/>
        </authorList>
    </citation>
    <scope>NUCLEOTIDE SEQUENCE [LARGE SCALE GENOMIC DNA]</scope>
    <source>
        <strain evidence="2 3">DSM 103658</strain>
    </source>
</reference>